<name>N1U8Q8_9LEPT</name>
<reference evidence="1 2" key="1">
    <citation type="submission" date="2013-02" db="EMBL/GenBank/DDBJ databases">
        <authorList>
            <person name="Harkins D.M."/>
            <person name="Durkin A.S."/>
            <person name="Brinkac L.M."/>
            <person name="Haft D.H."/>
            <person name="Selengut J.D."/>
            <person name="Sanka R."/>
            <person name="DePew J."/>
            <person name="Purushe J."/>
            <person name="Haake D.A."/>
            <person name="Matsunaga J."/>
            <person name="Vinetz J.M."/>
            <person name="Sutton G.G."/>
            <person name="Nierman W.C."/>
            <person name="Fouts D.E."/>
        </authorList>
    </citation>
    <scope>NUCLEOTIDE SEQUENCE [LARGE SCALE GENOMIC DNA]</scope>
    <source>
        <strain evidence="1 2">Ecochallenge</strain>
    </source>
</reference>
<proteinExistence type="predicted"/>
<dbReference type="Proteomes" id="UP000012249">
    <property type="component" value="Unassembled WGS sequence"/>
</dbReference>
<evidence type="ECO:0000313" key="2">
    <source>
        <dbReference type="Proteomes" id="UP000012249"/>
    </source>
</evidence>
<comment type="caution">
    <text evidence="1">The sequence shown here is derived from an EMBL/GenBank/DDBJ whole genome shotgun (WGS) entry which is preliminary data.</text>
</comment>
<dbReference type="AlphaFoldDB" id="N1U8Q8"/>
<evidence type="ECO:0000313" key="1">
    <source>
        <dbReference type="EMBL" id="EMY12480.1"/>
    </source>
</evidence>
<organism evidence="1 2">
    <name type="scientific">Leptospira weilii str. Ecochallenge</name>
    <dbReference type="NCBI Taxonomy" id="1049986"/>
    <lineage>
        <taxon>Bacteria</taxon>
        <taxon>Pseudomonadati</taxon>
        <taxon>Spirochaetota</taxon>
        <taxon>Spirochaetia</taxon>
        <taxon>Leptospirales</taxon>
        <taxon>Leptospiraceae</taxon>
        <taxon>Leptospira</taxon>
    </lineage>
</organism>
<sequence length="58" mass="6659">MDALLGTGFRFPLKSPLDIVISKIKENKQKTRKVVLSSVSMRSPVLTKIFHFLLELMR</sequence>
<gene>
    <name evidence="1" type="ORF">LEP1GSC043_3853</name>
</gene>
<protein>
    <submittedName>
        <fullName evidence="1">Uncharacterized protein</fullName>
    </submittedName>
</protein>
<accession>N1U8Q8</accession>
<dbReference type="EMBL" id="AHMI02000295">
    <property type="protein sequence ID" value="EMY12480.1"/>
    <property type="molecule type" value="Genomic_DNA"/>
</dbReference>